<dbReference type="Proteomes" id="UP000283492">
    <property type="component" value="Unassembled WGS sequence"/>
</dbReference>
<name>A0A0M6WAR5_9FIRM</name>
<reference evidence="10 11" key="3">
    <citation type="submission" date="2018-08" db="EMBL/GenBank/DDBJ databases">
        <title>A genome reference for cultivated species of the human gut microbiota.</title>
        <authorList>
            <person name="Zou Y."/>
            <person name="Xue W."/>
            <person name="Luo G."/>
        </authorList>
    </citation>
    <scope>NUCLEOTIDE SEQUENCE [LARGE SCALE GENOMIC DNA]</scope>
    <source>
        <strain evidence="5 12">AF24-4</strain>
        <strain evidence="7 10">AM32-8LB</strain>
        <strain evidence="6 11">AM42-1AC</strain>
    </source>
</reference>
<dbReference type="CDD" id="cd05233">
    <property type="entry name" value="SDR_c"/>
    <property type="match status" value="1"/>
</dbReference>
<dbReference type="Gene3D" id="3.40.50.720">
    <property type="entry name" value="NAD(P)-binding Rossmann-like Domain"/>
    <property type="match status" value="1"/>
</dbReference>
<evidence type="ECO:0000313" key="7">
    <source>
        <dbReference type="EMBL" id="RHC98418.1"/>
    </source>
</evidence>
<dbReference type="PANTHER" id="PTHR44196:SF1">
    <property type="entry name" value="DEHYDROGENASE_REDUCTASE SDR FAMILY MEMBER 7B"/>
    <property type="match status" value="1"/>
</dbReference>
<dbReference type="Proteomes" id="UP000095395">
    <property type="component" value="Unassembled WGS sequence"/>
</dbReference>
<dbReference type="EMBL" id="QSFX01000015">
    <property type="protein sequence ID" value="RHA88251.1"/>
    <property type="molecule type" value="Genomic_DNA"/>
</dbReference>
<dbReference type="EC" id="1.1.1.268" evidence="4"/>
<accession>A0A0M6WAR5</accession>
<organism evidence="3 8">
    <name type="scientific">Roseburia inulinivorans</name>
    <dbReference type="NCBI Taxonomy" id="360807"/>
    <lineage>
        <taxon>Bacteria</taxon>
        <taxon>Bacillati</taxon>
        <taxon>Bacillota</taxon>
        <taxon>Clostridia</taxon>
        <taxon>Lachnospirales</taxon>
        <taxon>Lachnospiraceae</taxon>
        <taxon>Roseburia</taxon>
    </lineage>
</organism>
<evidence type="ECO:0000313" key="12">
    <source>
        <dbReference type="Proteomes" id="UP000285820"/>
    </source>
</evidence>
<reference evidence="8" key="2">
    <citation type="submission" date="2015-05" db="EMBL/GenBank/DDBJ databases">
        <authorList>
            <consortium name="Pathogen Informatics"/>
        </authorList>
    </citation>
    <scope>NUCLEOTIDE SEQUENCE [LARGE SCALE GENOMIC DNA]</scope>
    <source>
        <strain evidence="4 9">2789STDY5608835</strain>
        <strain evidence="8">L1-83</strain>
    </source>
</reference>
<evidence type="ECO:0000313" key="6">
    <source>
        <dbReference type="EMBL" id="RHA88251.1"/>
    </source>
</evidence>
<dbReference type="EMBL" id="QRUN01000015">
    <property type="protein sequence ID" value="RGR67281.1"/>
    <property type="molecule type" value="Genomic_DNA"/>
</dbReference>
<dbReference type="Proteomes" id="UP000266391">
    <property type="component" value="Unassembled WGS sequence"/>
</dbReference>
<evidence type="ECO:0000313" key="9">
    <source>
        <dbReference type="Proteomes" id="UP000095395"/>
    </source>
</evidence>
<evidence type="ECO:0000256" key="1">
    <source>
        <dbReference type="ARBA" id="ARBA00006484"/>
    </source>
</evidence>
<dbReference type="Pfam" id="PF00106">
    <property type="entry name" value="adh_short"/>
    <property type="match status" value="1"/>
</dbReference>
<protein>
    <submittedName>
        <fullName evidence="4">2-(R)-hydroxypropyl-CoM dehydrogenase</fullName>
        <ecNumber evidence="4">1.1.1.268</ecNumber>
    </submittedName>
    <submittedName>
        <fullName evidence="5">SDR family oxidoreductase</fullName>
    </submittedName>
</protein>
<gene>
    <name evidence="4" type="primary">xecD</name>
    <name evidence="7" type="ORF">DW813_16385</name>
    <name evidence="6" type="ORF">DW914_09385</name>
    <name evidence="5" type="ORF">DWY29_10755</name>
    <name evidence="4" type="ORF">ERS852392_02632</name>
    <name evidence="3" type="ORF">RIL183_12431</name>
</gene>
<evidence type="ECO:0000313" key="10">
    <source>
        <dbReference type="Proteomes" id="UP000266391"/>
    </source>
</evidence>
<dbReference type="STRING" id="360807.ERS852392_02632"/>
<evidence type="ECO:0000313" key="5">
    <source>
        <dbReference type="EMBL" id="RGR67281.1"/>
    </source>
</evidence>
<dbReference type="GO" id="GO:0050574">
    <property type="term" value="F:2-(R)-hydroxypropyl-CoM dehydrogenase activity"/>
    <property type="evidence" value="ECO:0007669"/>
    <property type="project" value="UniProtKB-EC"/>
</dbReference>
<dbReference type="RefSeq" id="WP_055039015.1">
    <property type="nucleotide sequence ID" value="NZ_CABJFX010000015.1"/>
</dbReference>
<dbReference type="Proteomes" id="UP000049828">
    <property type="component" value="Unassembled WGS sequence"/>
</dbReference>
<dbReference type="PRINTS" id="PR00081">
    <property type="entry name" value="GDHRDH"/>
</dbReference>
<reference evidence="3" key="1">
    <citation type="submission" date="2015-05" db="EMBL/GenBank/DDBJ databases">
        <authorList>
            <person name="Wang D.B."/>
            <person name="Wang M."/>
        </authorList>
    </citation>
    <scope>NUCLEOTIDE SEQUENCE [LARGE SCALE GENOMIC DNA]</scope>
    <source>
        <strain evidence="3">L1-83</strain>
    </source>
</reference>
<evidence type="ECO:0000256" key="2">
    <source>
        <dbReference type="ARBA" id="ARBA00023002"/>
    </source>
</evidence>
<keyword evidence="2 4" id="KW-0560">Oxidoreductase</keyword>
<comment type="similarity">
    <text evidence="1">Belongs to the short-chain dehydrogenases/reductases (SDR) family.</text>
</comment>
<evidence type="ECO:0000313" key="3">
    <source>
        <dbReference type="EMBL" id="CRL32099.1"/>
    </source>
</evidence>
<dbReference type="SUPFAM" id="SSF51735">
    <property type="entry name" value="NAD(P)-binding Rossmann-fold domains"/>
    <property type="match status" value="1"/>
</dbReference>
<proteinExistence type="inferred from homology"/>
<evidence type="ECO:0000313" key="8">
    <source>
        <dbReference type="Proteomes" id="UP000049828"/>
    </source>
</evidence>
<dbReference type="InterPro" id="IPR036291">
    <property type="entry name" value="NAD(P)-bd_dom_sf"/>
</dbReference>
<dbReference type="PANTHER" id="PTHR44196">
    <property type="entry name" value="DEHYDROGENASE/REDUCTASE SDR FAMILY MEMBER 7B"/>
    <property type="match status" value="1"/>
</dbReference>
<dbReference type="EMBL" id="CYYR01000020">
    <property type="protein sequence ID" value="CUO26316.1"/>
    <property type="molecule type" value="Genomic_DNA"/>
</dbReference>
<evidence type="ECO:0000313" key="11">
    <source>
        <dbReference type="Proteomes" id="UP000283492"/>
    </source>
</evidence>
<dbReference type="EMBL" id="QSIQ01000047">
    <property type="protein sequence ID" value="RHC98418.1"/>
    <property type="molecule type" value="Genomic_DNA"/>
</dbReference>
<dbReference type="OrthoDB" id="9775296at2"/>
<sequence>MSNILIVGANRGIGYYMAIRLLEKGNNVTVLDIQDDHISELKKRYQNSLLIIRSDATDEDSLSEGIKKSIKEFGNVDIAIHNACLCTFANEQDTGYEVYKKVMDVNYFGALRLSKLILPFMREKKEGRIIFTSSGVGVTGFGNISPYASSKGAIESLAKCLEIENQDYGITFHIMHPPLTNTASSSELPVPKEFMADAEKIGKGLADHVWSKKFVICHSFSQSLQMKLCYCYPLYMGKMMWKMTQRAIRR</sequence>
<dbReference type="GO" id="GO:0016020">
    <property type="term" value="C:membrane"/>
    <property type="evidence" value="ECO:0007669"/>
    <property type="project" value="TreeGrafter"/>
</dbReference>
<dbReference type="AlphaFoldDB" id="A0A0M6WAR5"/>
<keyword evidence="8" id="KW-1185">Reference proteome</keyword>
<dbReference type="Proteomes" id="UP000285820">
    <property type="component" value="Unassembled WGS sequence"/>
</dbReference>
<dbReference type="GeneID" id="75161205"/>
<evidence type="ECO:0000313" key="4">
    <source>
        <dbReference type="EMBL" id="CUO26316.1"/>
    </source>
</evidence>
<dbReference type="EMBL" id="CVRS01000002">
    <property type="protein sequence ID" value="CRL32099.1"/>
    <property type="molecule type" value="Genomic_DNA"/>
</dbReference>
<dbReference type="InterPro" id="IPR002347">
    <property type="entry name" value="SDR_fam"/>
</dbReference>